<evidence type="ECO:0000313" key="6">
    <source>
        <dbReference type="EMBL" id="EED89796.1"/>
    </source>
</evidence>
<dbReference type="Gene3D" id="1.25.40.660">
    <property type="entry name" value="Vacuolar protein sorting-associated protein 35, helical subcomplex Vps35-C"/>
    <property type="match status" value="1"/>
</dbReference>
<protein>
    <recommendedName>
        <fullName evidence="8">Vacuolar protein sorting-associated protein 35</fullName>
    </recommendedName>
</protein>
<dbReference type="Pfam" id="PF03635">
    <property type="entry name" value="Vps35"/>
    <property type="match status" value="1"/>
</dbReference>
<name>B8C964_THAPS</name>
<keyword evidence="7" id="KW-1185">Reference proteome</keyword>
<evidence type="ECO:0000256" key="3">
    <source>
        <dbReference type="ARBA" id="ARBA00022448"/>
    </source>
</evidence>
<dbReference type="FunCoup" id="B8C964">
    <property type="interactions" value="545"/>
</dbReference>
<dbReference type="GO" id="GO:0042147">
    <property type="term" value="P:retrograde transport, endosome to Golgi"/>
    <property type="evidence" value="ECO:0000318"/>
    <property type="project" value="GO_Central"/>
</dbReference>
<keyword evidence="4" id="KW-0653">Protein transport</keyword>
<dbReference type="STRING" id="35128.B8C964"/>
<reference evidence="6 7" key="2">
    <citation type="journal article" date="2008" name="Nature">
        <title>The Phaeodactylum genome reveals the evolutionary history of diatom genomes.</title>
        <authorList>
            <person name="Bowler C."/>
            <person name="Allen A.E."/>
            <person name="Badger J.H."/>
            <person name="Grimwood J."/>
            <person name="Jabbari K."/>
            <person name="Kuo A."/>
            <person name="Maheswari U."/>
            <person name="Martens C."/>
            <person name="Maumus F."/>
            <person name="Otillar R.P."/>
            <person name="Rayko E."/>
            <person name="Salamov A."/>
            <person name="Vandepoele K."/>
            <person name="Beszteri B."/>
            <person name="Gruber A."/>
            <person name="Heijde M."/>
            <person name="Katinka M."/>
            <person name="Mock T."/>
            <person name="Valentin K."/>
            <person name="Verret F."/>
            <person name="Berges J.A."/>
            <person name="Brownlee C."/>
            <person name="Cadoret J.P."/>
            <person name="Chiovitti A."/>
            <person name="Choi C.J."/>
            <person name="Coesel S."/>
            <person name="De Martino A."/>
            <person name="Detter J.C."/>
            <person name="Durkin C."/>
            <person name="Falciatore A."/>
            <person name="Fournet J."/>
            <person name="Haruta M."/>
            <person name="Huysman M.J."/>
            <person name="Jenkins B.D."/>
            <person name="Jiroutova K."/>
            <person name="Jorgensen R.E."/>
            <person name="Joubert Y."/>
            <person name="Kaplan A."/>
            <person name="Kroger N."/>
            <person name="Kroth P.G."/>
            <person name="La Roche J."/>
            <person name="Lindquist E."/>
            <person name="Lommer M."/>
            <person name="Martin-Jezequel V."/>
            <person name="Lopez P.J."/>
            <person name="Lucas S."/>
            <person name="Mangogna M."/>
            <person name="McGinnis K."/>
            <person name="Medlin L.K."/>
            <person name="Montsant A."/>
            <person name="Oudot-Le Secq M.P."/>
            <person name="Napoli C."/>
            <person name="Obornik M."/>
            <person name="Parker M.S."/>
            <person name="Petit J.L."/>
            <person name="Porcel B.M."/>
            <person name="Poulsen N."/>
            <person name="Robison M."/>
            <person name="Rychlewski L."/>
            <person name="Rynearson T.A."/>
            <person name="Schmutz J."/>
            <person name="Shapiro H."/>
            <person name="Siaut M."/>
            <person name="Stanley M."/>
            <person name="Sussman M.R."/>
            <person name="Taylor A.R."/>
            <person name="Vardi A."/>
            <person name="von Dassow P."/>
            <person name="Vyverman W."/>
            <person name="Willis A."/>
            <person name="Wyrwicz L.S."/>
            <person name="Rokhsar D.S."/>
            <person name="Weissenbach J."/>
            <person name="Armbrust E.V."/>
            <person name="Green B.R."/>
            <person name="Van de Peer Y."/>
            <person name="Grigoriev I.V."/>
        </authorList>
    </citation>
    <scope>NUCLEOTIDE SEQUENCE [LARGE SCALE GENOMIC DNA]</scope>
    <source>
        <strain evidence="6 7">CCMP1335</strain>
    </source>
</reference>
<dbReference type="AlphaFoldDB" id="B8C964"/>
<dbReference type="Proteomes" id="UP000001449">
    <property type="component" value="Chromosome 10"/>
</dbReference>
<dbReference type="GO" id="GO:0006886">
    <property type="term" value="P:intracellular protein transport"/>
    <property type="evidence" value="ECO:0000318"/>
    <property type="project" value="GO_Central"/>
</dbReference>
<evidence type="ECO:0000256" key="5">
    <source>
        <dbReference type="ARBA" id="ARBA00023136"/>
    </source>
</evidence>
<keyword evidence="3" id="KW-0813">Transport</keyword>
<evidence type="ECO:0000313" key="7">
    <source>
        <dbReference type="Proteomes" id="UP000001449"/>
    </source>
</evidence>
<accession>B8C964</accession>
<dbReference type="PANTHER" id="PTHR11099">
    <property type="entry name" value="VACUOLAR SORTING PROTEIN 35"/>
    <property type="match status" value="1"/>
</dbReference>
<dbReference type="GeneID" id="7451070"/>
<proteinExistence type="inferred from homology"/>
<reference evidence="6 7" key="1">
    <citation type="journal article" date="2004" name="Science">
        <title>The genome of the diatom Thalassiosira pseudonana: ecology, evolution, and metabolism.</title>
        <authorList>
            <person name="Armbrust E.V."/>
            <person name="Berges J.A."/>
            <person name="Bowler C."/>
            <person name="Green B.R."/>
            <person name="Martinez D."/>
            <person name="Putnam N.H."/>
            <person name="Zhou S."/>
            <person name="Allen A.E."/>
            <person name="Apt K.E."/>
            <person name="Bechner M."/>
            <person name="Brzezinski M.A."/>
            <person name="Chaal B.K."/>
            <person name="Chiovitti A."/>
            <person name="Davis A.K."/>
            <person name="Demarest M.S."/>
            <person name="Detter J.C."/>
            <person name="Glavina T."/>
            <person name="Goodstein D."/>
            <person name="Hadi M.Z."/>
            <person name="Hellsten U."/>
            <person name="Hildebrand M."/>
            <person name="Jenkins B.D."/>
            <person name="Jurka J."/>
            <person name="Kapitonov V.V."/>
            <person name="Kroger N."/>
            <person name="Lau W.W."/>
            <person name="Lane T.W."/>
            <person name="Larimer F.W."/>
            <person name="Lippmeier J.C."/>
            <person name="Lucas S."/>
            <person name="Medina M."/>
            <person name="Montsant A."/>
            <person name="Obornik M."/>
            <person name="Parker M.S."/>
            <person name="Palenik B."/>
            <person name="Pazour G.J."/>
            <person name="Richardson P.M."/>
            <person name="Rynearson T.A."/>
            <person name="Saito M.A."/>
            <person name="Schwartz D.C."/>
            <person name="Thamatrakoln K."/>
            <person name="Valentin K."/>
            <person name="Vardi A."/>
            <person name="Wilkerson F.P."/>
            <person name="Rokhsar D.S."/>
        </authorList>
    </citation>
    <scope>NUCLEOTIDE SEQUENCE [LARGE SCALE GENOMIC DNA]</scope>
    <source>
        <strain evidence="6 7">CCMP1335</strain>
    </source>
</reference>
<feature type="non-terminal residue" evidence="6">
    <location>
        <position position="730"/>
    </location>
</feature>
<dbReference type="PaxDb" id="35128-Thaps36337"/>
<feature type="non-terminal residue" evidence="6">
    <location>
        <position position="1"/>
    </location>
</feature>
<dbReference type="eggNOG" id="KOG1107">
    <property type="taxonomic scope" value="Eukaryota"/>
</dbReference>
<dbReference type="EMBL" id="CM000646">
    <property type="protein sequence ID" value="EED89796.1"/>
    <property type="molecule type" value="Genomic_DNA"/>
</dbReference>
<comment type="subcellular location">
    <subcellularLocation>
        <location evidence="1">Membrane</location>
        <topology evidence="1">Peripheral membrane protein</topology>
    </subcellularLocation>
</comment>
<dbReference type="InParanoid" id="B8C964"/>
<evidence type="ECO:0000256" key="4">
    <source>
        <dbReference type="ARBA" id="ARBA00022927"/>
    </source>
</evidence>
<dbReference type="GO" id="GO:0030904">
    <property type="term" value="C:retromer complex"/>
    <property type="evidence" value="ECO:0000318"/>
    <property type="project" value="GO_Central"/>
</dbReference>
<dbReference type="RefSeq" id="XP_002292600.1">
    <property type="nucleotide sequence ID" value="XM_002292564.1"/>
</dbReference>
<comment type="similarity">
    <text evidence="2">Belongs to the VPS35 family.</text>
</comment>
<sequence length="730" mass="82791">LSPKNYYELHMRAMDEMPNLEEFLLGLCHAPFTTQQLYEAVQWCPRVVPRLYLQICMGSVSIRAGSSEAVQVMEELGEAAKCVQCPVRGLFLRHYLLMALKDKLPDGRLEEAETSVDDGTVEDSVEFILNNLFEMNRLWIRIQHMPGDKSKETKRRRERERNELRILVGSNLNRLSQLEGISAHTYGSKILPRVLEEVASCRDPLAQAYLMDCIIQVFPDEFHLETLEVFLGVIPRLRDKVNVRTILNNMMERLLHYYKDDLLVNDEVDTNDVKRTMAIHSFDMFEACVQRVFEARGMNIPPKDVVRLQGSLLNYTLKIAPGNIDHISRCIGQCARELETLQEQKKASMMGQGIKLLSVPLDQMALKVLELPDFSSLLAFLPWENRRKVAVSMIKAVVSGGDKTKVKEVAEEEQLFAIIAPLLRDKEMHARLGGDPVRVAQFRDEQELVAKLVNVLDHDDTDVVYQMLNVARKHINSGGAERTTVSMPPIVFSAMRLLRRGKPNDQPSPSNVDEQPAPLFLTFSKNVNCRKILVFLQKSVAILSPNNPELAFKLYLEIAVATDHLAHATLPNFQNASTEFSGIAYDFTTQAFLVYEDEISESKAQIRAITSMVGSLLSCRSFERADYEALITKTAQYAAKLLKKPDQCRMVCVCSRLFYVGGKDDPNGYRNPQRVLECLQRALKIADACSMASSSNIQLFVEILDYYVYYYEIENPAITDKFVSGLIALI</sequence>
<dbReference type="PIRSF" id="PIRSF009375">
    <property type="entry name" value="Retromer_Vps35"/>
    <property type="match status" value="1"/>
</dbReference>
<evidence type="ECO:0000256" key="1">
    <source>
        <dbReference type="ARBA" id="ARBA00004170"/>
    </source>
</evidence>
<gene>
    <name evidence="6" type="ORF">THAPSDRAFT_36337</name>
</gene>
<keyword evidence="5" id="KW-0472">Membrane</keyword>
<dbReference type="InterPro" id="IPR005378">
    <property type="entry name" value="Vps35"/>
</dbReference>
<dbReference type="OMA" id="YIRSREY"/>
<dbReference type="PANTHER" id="PTHR11099:SF0">
    <property type="entry name" value="VACUOLAR PROTEIN SORTING-ASSOCIATED PROTEIN 35"/>
    <property type="match status" value="1"/>
</dbReference>
<evidence type="ECO:0008006" key="8">
    <source>
        <dbReference type="Google" id="ProtNLM"/>
    </source>
</evidence>
<dbReference type="InterPro" id="IPR042491">
    <property type="entry name" value="Vps35_C"/>
</dbReference>
<dbReference type="HOGENOM" id="CLU_005836_1_0_1"/>
<evidence type="ECO:0000256" key="2">
    <source>
        <dbReference type="ARBA" id="ARBA00006536"/>
    </source>
</evidence>
<dbReference type="GO" id="GO:0005829">
    <property type="term" value="C:cytosol"/>
    <property type="evidence" value="ECO:0007669"/>
    <property type="project" value="GOC"/>
</dbReference>
<dbReference type="KEGG" id="tps:THAPSDRAFT_36337"/>
<organism evidence="6 7">
    <name type="scientific">Thalassiosira pseudonana</name>
    <name type="common">Marine diatom</name>
    <name type="synonym">Cyclotella nana</name>
    <dbReference type="NCBI Taxonomy" id="35128"/>
    <lineage>
        <taxon>Eukaryota</taxon>
        <taxon>Sar</taxon>
        <taxon>Stramenopiles</taxon>
        <taxon>Ochrophyta</taxon>
        <taxon>Bacillariophyta</taxon>
        <taxon>Coscinodiscophyceae</taxon>
        <taxon>Thalassiosirophycidae</taxon>
        <taxon>Thalassiosirales</taxon>
        <taxon>Thalassiosiraceae</taxon>
        <taxon>Thalassiosira</taxon>
    </lineage>
</organism>
<dbReference type="GO" id="GO:0005770">
    <property type="term" value="C:late endosome"/>
    <property type="evidence" value="ECO:0000318"/>
    <property type="project" value="GO_Central"/>
</dbReference>
<dbReference type="GO" id="GO:0030906">
    <property type="term" value="C:retromer, cargo-selective complex"/>
    <property type="evidence" value="ECO:0007669"/>
    <property type="project" value="InterPro"/>
</dbReference>